<gene>
    <name evidence="2" type="ORF">ACFQ00_13255</name>
</gene>
<organism evidence="2 3">
    <name type="scientific">Sphingosinicella xenopeptidilytica</name>
    <dbReference type="NCBI Taxonomy" id="364098"/>
    <lineage>
        <taxon>Bacteria</taxon>
        <taxon>Pseudomonadati</taxon>
        <taxon>Pseudomonadota</taxon>
        <taxon>Alphaproteobacteria</taxon>
        <taxon>Sphingomonadales</taxon>
        <taxon>Sphingosinicellaceae</taxon>
        <taxon>Sphingosinicella</taxon>
    </lineage>
</organism>
<evidence type="ECO:0000313" key="2">
    <source>
        <dbReference type="EMBL" id="MFD0849298.1"/>
    </source>
</evidence>
<comment type="caution">
    <text evidence="2">The sequence shown here is derived from an EMBL/GenBank/DDBJ whole genome shotgun (WGS) entry which is preliminary data.</text>
</comment>
<feature type="domain" description="SnoaL-like" evidence="1">
    <location>
        <begin position="11"/>
        <end position="118"/>
    </location>
</feature>
<keyword evidence="3" id="KW-1185">Reference proteome</keyword>
<proteinExistence type="predicted"/>
<accession>A0ABW3C4A1</accession>
<protein>
    <submittedName>
        <fullName evidence="2">Nuclear transport factor 2 family protein</fullName>
    </submittedName>
</protein>
<evidence type="ECO:0000313" key="3">
    <source>
        <dbReference type="Proteomes" id="UP001597124"/>
    </source>
</evidence>
<evidence type="ECO:0000259" key="1">
    <source>
        <dbReference type="Pfam" id="PF12680"/>
    </source>
</evidence>
<dbReference type="InterPro" id="IPR032710">
    <property type="entry name" value="NTF2-like_dom_sf"/>
</dbReference>
<dbReference type="SUPFAM" id="SSF54427">
    <property type="entry name" value="NTF2-like"/>
    <property type="match status" value="1"/>
</dbReference>
<dbReference type="InterPro" id="IPR037401">
    <property type="entry name" value="SnoaL-like"/>
</dbReference>
<dbReference type="EMBL" id="JBHTIK010000008">
    <property type="protein sequence ID" value="MFD0849298.1"/>
    <property type="molecule type" value="Genomic_DNA"/>
</dbReference>
<dbReference type="PANTHER" id="PTHR41252:SF1">
    <property type="entry name" value="BLR2505 PROTEIN"/>
    <property type="match status" value="1"/>
</dbReference>
<dbReference type="Proteomes" id="UP001597124">
    <property type="component" value="Unassembled WGS sequence"/>
</dbReference>
<name>A0ABW3C4A1_SPHXN</name>
<dbReference type="PANTHER" id="PTHR41252">
    <property type="entry name" value="BLR2505 PROTEIN"/>
    <property type="match status" value="1"/>
</dbReference>
<dbReference type="RefSeq" id="WP_381491626.1">
    <property type="nucleotide sequence ID" value="NZ_JBHTIK010000008.1"/>
</dbReference>
<dbReference type="Gene3D" id="3.10.450.50">
    <property type="match status" value="1"/>
</dbReference>
<reference evidence="3" key="1">
    <citation type="journal article" date="2019" name="Int. J. Syst. Evol. Microbiol.">
        <title>The Global Catalogue of Microorganisms (GCM) 10K type strain sequencing project: providing services to taxonomists for standard genome sequencing and annotation.</title>
        <authorList>
            <consortium name="The Broad Institute Genomics Platform"/>
            <consortium name="The Broad Institute Genome Sequencing Center for Infectious Disease"/>
            <person name="Wu L."/>
            <person name="Ma J."/>
        </authorList>
    </citation>
    <scope>NUCLEOTIDE SEQUENCE [LARGE SCALE GENOMIC DNA]</scope>
    <source>
        <strain evidence="3">CCUG 52537</strain>
    </source>
</reference>
<dbReference type="Pfam" id="PF12680">
    <property type="entry name" value="SnoaL_2"/>
    <property type="match status" value="1"/>
</dbReference>
<sequence>MTVESNKQVVLRTLAALADADYEKMLSYLDDDIQFYVIGSTRYSGLFSGKKAFWEDLLKPMTDQIGEGGFSEEIINVVGEGDIVVTESRGHEVLTNGMEYNNEYAFVYRLRDGLITHWNCYLDTMLIESTHD</sequence>